<dbReference type="GO" id="GO:0005739">
    <property type="term" value="C:mitochondrion"/>
    <property type="evidence" value="ECO:0007669"/>
    <property type="project" value="UniProtKB-SubCell"/>
</dbReference>
<evidence type="ECO:0000256" key="3">
    <source>
        <dbReference type="ARBA" id="ARBA00012889"/>
    </source>
</evidence>
<dbReference type="InterPro" id="IPR036291">
    <property type="entry name" value="NAD(P)-bd_dom_sf"/>
</dbReference>
<dbReference type="SUPFAM" id="SSF51735">
    <property type="entry name" value="NAD(P)-binding Rossmann-fold domains"/>
    <property type="match status" value="1"/>
</dbReference>
<dbReference type="SMART" id="SM00839">
    <property type="entry name" value="ELFV_dehydrog"/>
    <property type="match status" value="1"/>
</dbReference>
<dbReference type="InterPro" id="IPR033524">
    <property type="entry name" value="Glu/Leu/Phe/Val_DH_AS"/>
</dbReference>
<feature type="domain" description="Glutamate/phenylalanine/leucine/valine/L-tryptophan dehydrogenase C-terminal" evidence="9">
    <location>
        <begin position="251"/>
        <end position="539"/>
    </location>
</feature>
<dbReference type="PANTHER" id="PTHR11606">
    <property type="entry name" value="GLUTAMATE DEHYDROGENASE"/>
    <property type="match status" value="1"/>
</dbReference>
<dbReference type="Pfam" id="PF02812">
    <property type="entry name" value="ELFV_dehydrog_N"/>
    <property type="match status" value="1"/>
</dbReference>
<evidence type="ECO:0000256" key="7">
    <source>
        <dbReference type="ARBA" id="ARBA00048577"/>
    </source>
</evidence>
<dbReference type="CDD" id="cd01076">
    <property type="entry name" value="NAD_bind_1_Glu_DH"/>
    <property type="match status" value="1"/>
</dbReference>
<dbReference type="GO" id="GO:0006538">
    <property type="term" value="P:L-glutamate catabolic process"/>
    <property type="evidence" value="ECO:0007669"/>
    <property type="project" value="TreeGrafter"/>
</dbReference>
<dbReference type="InterPro" id="IPR006095">
    <property type="entry name" value="Glu/Leu/Phe/Val/Trp_DH"/>
</dbReference>
<evidence type="ECO:0000256" key="1">
    <source>
        <dbReference type="ARBA" id="ARBA00004173"/>
    </source>
</evidence>
<name>A0A9P0DD64_9CUCU</name>
<protein>
    <recommendedName>
        <fullName evidence="3">glutamate dehydrogenase [NAD(P)(+)]</fullName>
        <ecNumber evidence="3">1.4.1.3</ecNumber>
    </recommendedName>
</protein>
<sequence length="542" mass="60039">MSSLTKNFRWIPKILQGQHETLLKTQCRLKHQIPERLKTIPEQDNPKFSEMVQYFFHQACIVCEDRLVDDLGKIRGSKDTLEERQRKVTAIFKQIEACDAMVEVAFPISRDNGEYEIIQGYRAQHSQHKLPTKGGLRYAMNVSADEVRALSAIMTFKCAAAAVPYGGAKSGIKIDPRKYSLRELEKITRMFALELIKKGFLGPGCDVPAPDMGTSGREMAWIVDTYSKTLGHRDLNAAATVTGKPINAGGIHGRESATGRGLFHAVEHWVNNECYMDFLEMKLGMKDKTYILQGYGNVGSHTHRYFHRAGAKCVGIMEIDGTIVDEKGIDPAKLEAYKLGPGKGSIMGFPDAKKFDGDVFGQPCDILIAAAKEKVISKENCGQIKAKIVVEGANGPVTPAAQKLLQERKVIIIPDILANSGGVTVSYFEWLKNLNHVSYGKLSFKYERDSNYHLLASVQESLEKALGKEIPIRPSLDFQKRIAGASEKDIVHSGLSFTIERTAKAIQLTAAELDLGINFRLAAYVNALVKVFHTYATSGFAH</sequence>
<evidence type="ECO:0000256" key="4">
    <source>
        <dbReference type="ARBA" id="ARBA00023002"/>
    </source>
</evidence>
<comment type="subcellular location">
    <subcellularLocation>
        <location evidence="1">Mitochondrion</location>
    </subcellularLocation>
</comment>
<dbReference type="PRINTS" id="PR00082">
    <property type="entry name" value="GLFDHDRGNASE"/>
</dbReference>
<dbReference type="PROSITE" id="PS00074">
    <property type="entry name" value="GLFV_DEHYDROGENASE"/>
    <property type="match status" value="1"/>
</dbReference>
<evidence type="ECO:0000256" key="2">
    <source>
        <dbReference type="ARBA" id="ARBA00006382"/>
    </source>
</evidence>
<keyword evidence="4 8" id="KW-0560">Oxidoreductase</keyword>
<dbReference type="AlphaFoldDB" id="A0A9P0DD64"/>
<dbReference type="SUPFAM" id="SSF53223">
    <property type="entry name" value="Aminoacid dehydrogenase-like, N-terminal domain"/>
    <property type="match status" value="1"/>
</dbReference>
<comment type="similarity">
    <text evidence="2 8">Belongs to the Glu/Leu/Phe/Val dehydrogenases family.</text>
</comment>
<keyword evidence="5" id="KW-0496">Mitochondrion</keyword>
<evidence type="ECO:0000313" key="11">
    <source>
        <dbReference type="Proteomes" id="UP001152799"/>
    </source>
</evidence>
<dbReference type="Gene3D" id="3.40.50.10860">
    <property type="entry name" value="Leucine Dehydrogenase, chain A, domain 1"/>
    <property type="match status" value="1"/>
</dbReference>
<evidence type="ECO:0000256" key="8">
    <source>
        <dbReference type="RuleBase" id="RU004417"/>
    </source>
</evidence>
<evidence type="ECO:0000313" key="10">
    <source>
        <dbReference type="EMBL" id="CAH1127078.1"/>
    </source>
</evidence>
<dbReference type="EC" id="1.4.1.3" evidence="3"/>
<dbReference type="EMBL" id="OU892278">
    <property type="protein sequence ID" value="CAH1127078.1"/>
    <property type="molecule type" value="Genomic_DNA"/>
</dbReference>
<comment type="catalytic activity">
    <reaction evidence="6">
        <text>L-glutamate + NAD(+) + H2O = 2-oxoglutarate + NH4(+) + NADH + H(+)</text>
        <dbReference type="Rhea" id="RHEA:15133"/>
        <dbReference type="ChEBI" id="CHEBI:15377"/>
        <dbReference type="ChEBI" id="CHEBI:15378"/>
        <dbReference type="ChEBI" id="CHEBI:16810"/>
        <dbReference type="ChEBI" id="CHEBI:28938"/>
        <dbReference type="ChEBI" id="CHEBI:29985"/>
        <dbReference type="ChEBI" id="CHEBI:57540"/>
        <dbReference type="ChEBI" id="CHEBI:57945"/>
        <dbReference type="EC" id="1.4.1.3"/>
    </reaction>
</comment>
<proteinExistence type="inferred from homology"/>
<dbReference type="InterPro" id="IPR046346">
    <property type="entry name" value="Aminoacid_DH-like_N_sf"/>
</dbReference>
<dbReference type="PANTHER" id="PTHR11606:SF13">
    <property type="entry name" value="GLUTAMATE DEHYDROGENASE 1, MITOCHONDRIAL"/>
    <property type="match status" value="1"/>
</dbReference>
<evidence type="ECO:0000259" key="9">
    <source>
        <dbReference type="SMART" id="SM00839"/>
    </source>
</evidence>
<evidence type="ECO:0000256" key="6">
    <source>
        <dbReference type="ARBA" id="ARBA00047867"/>
    </source>
</evidence>
<dbReference type="Proteomes" id="UP001152799">
    <property type="component" value="Chromosome 2"/>
</dbReference>
<dbReference type="OrthoDB" id="6718861at2759"/>
<dbReference type="GO" id="GO:0004352">
    <property type="term" value="F:glutamate dehydrogenase (NAD+) activity"/>
    <property type="evidence" value="ECO:0007669"/>
    <property type="project" value="TreeGrafter"/>
</dbReference>
<evidence type="ECO:0000256" key="5">
    <source>
        <dbReference type="ARBA" id="ARBA00023128"/>
    </source>
</evidence>
<dbReference type="InterPro" id="IPR006096">
    <property type="entry name" value="Glu/Leu/Phe/Val/Trp_DH_C"/>
</dbReference>
<dbReference type="InterPro" id="IPR006097">
    <property type="entry name" value="Glu/Leu/Phe/Val/Trp_DH_dimer"/>
</dbReference>
<keyword evidence="11" id="KW-1185">Reference proteome</keyword>
<dbReference type="InterPro" id="IPR033922">
    <property type="entry name" value="NAD_bind_Glu_DH"/>
</dbReference>
<organism evidence="10 11">
    <name type="scientific">Ceutorhynchus assimilis</name>
    <name type="common">cabbage seed weevil</name>
    <dbReference type="NCBI Taxonomy" id="467358"/>
    <lineage>
        <taxon>Eukaryota</taxon>
        <taxon>Metazoa</taxon>
        <taxon>Ecdysozoa</taxon>
        <taxon>Arthropoda</taxon>
        <taxon>Hexapoda</taxon>
        <taxon>Insecta</taxon>
        <taxon>Pterygota</taxon>
        <taxon>Neoptera</taxon>
        <taxon>Endopterygota</taxon>
        <taxon>Coleoptera</taxon>
        <taxon>Polyphaga</taxon>
        <taxon>Cucujiformia</taxon>
        <taxon>Curculionidae</taxon>
        <taxon>Ceutorhynchinae</taxon>
        <taxon>Ceutorhynchus</taxon>
    </lineage>
</organism>
<dbReference type="Pfam" id="PF00208">
    <property type="entry name" value="ELFV_dehydrog"/>
    <property type="match status" value="1"/>
</dbReference>
<accession>A0A9P0DD64</accession>
<dbReference type="FunFam" id="3.40.50.720:FF:000100">
    <property type="entry name" value="Glutamate dehydrogenase 1, mitochondrial"/>
    <property type="match status" value="1"/>
</dbReference>
<comment type="catalytic activity">
    <reaction evidence="7">
        <text>L-glutamate + NADP(+) + H2O = 2-oxoglutarate + NH4(+) + NADPH + H(+)</text>
        <dbReference type="Rhea" id="RHEA:11612"/>
        <dbReference type="ChEBI" id="CHEBI:15377"/>
        <dbReference type="ChEBI" id="CHEBI:15378"/>
        <dbReference type="ChEBI" id="CHEBI:16810"/>
        <dbReference type="ChEBI" id="CHEBI:28938"/>
        <dbReference type="ChEBI" id="CHEBI:29985"/>
        <dbReference type="ChEBI" id="CHEBI:57783"/>
        <dbReference type="ChEBI" id="CHEBI:58349"/>
        <dbReference type="EC" id="1.4.1.3"/>
    </reaction>
</comment>
<dbReference type="Gene3D" id="3.40.50.720">
    <property type="entry name" value="NAD(P)-binding Rossmann-like Domain"/>
    <property type="match status" value="1"/>
</dbReference>
<dbReference type="Gene3D" id="1.10.287.140">
    <property type="match status" value="1"/>
</dbReference>
<reference evidence="10" key="1">
    <citation type="submission" date="2022-01" db="EMBL/GenBank/DDBJ databases">
        <authorList>
            <person name="King R."/>
        </authorList>
    </citation>
    <scope>NUCLEOTIDE SEQUENCE</scope>
</reference>
<gene>
    <name evidence="10" type="ORF">CEUTPL_LOCUS5889</name>
</gene>